<evidence type="ECO:0000259" key="1">
    <source>
        <dbReference type="PROSITE" id="PS50011"/>
    </source>
</evidence>
<dbReference type="InterPro" id="IPR011009">
    <property type="entry name" value="Kinase-like_dom_sf"/>
</dbReference>
<dbReference type="PROSITE" id="PS50011">
    <property type="entry name" value="PROTEIN_KINASE_DOM"/>
    <property type="match status" value="1"/>
</dbReference>
<dbReference type="GO" id="GO:0005524">
    <property type="term" value="F:ATP binding"/>
    <property type="evidence" value="ECO:0007669"/>
    <property type="project" value="InterPro"/>
</dbReference>
<sequence length="269" mass="30185">MSSSTPLKDAKGNPIEGRVEHIAIKWKGEFLAGGVSSIVERVSSDAVVKSPWPGLREAYCRRDLTIEAAIYNKLPSHPRLVKLIHWDPNNCVLMLEYMPNGNLGAYMSAHNNTITMPQRLRWMKEAAEGLQLLHSTEVMHCDVEPKNFLLDASLGLRITDFGGSSLGGSRATACPGTRFEPPNFDWTSPQTIKDDLFSLGSTMYNILTGERPYQEIPSDEVRRRYQAHAFPDVSKIPCGEVIEWCWRGEIRSAQDIVNYMSKVIQNSCD</sequence>
<dbReference type="AlphaFoldDB" id="A0A6A5TI25"/>
<dbReference type="Proteomes" id="UP000800035">
    <property type="component" value="Unassembled WGS sequence"/>
</dbReference>
<reference evidence="2" key="1">
    <citation type="journal article" date="2020" name="Stud. Mycol.">
        <title>101 Dothideomycetes genomes: a test case for predicting lifestyles and emergence of pathogens.</title>
        <authorList>
            <person name="Haridas S."/>
            <person name="Albert R."/>
            <person name="Binder M."/>
            <person name="Bloem J."/>
            <person name="Labutti K."/>
            <person name="Salamov A."/>
            <person name="Andreopoulos B."/>
            <person name="Baker S."/>
            <person name="Barry K."/>
            <person name="Bills G."/>
            <person name="Bluhm B."/>
            <person name="Cannon C."/>
            <person name="Castanera R."/>
            <person name="Culley D."/>
            <person name="Daum C."/>
            <person name="Ezra D."/>
            <person name="Gonzalez J."/>
            <person name="Henrissat B."/>
            <person name="Kuo A."/>
            <person name="Liang C."/>
            <person name="Lipzen A."/>
            <person name="Lutzoni F."/>
            <person name="Magnuson J."/>
            <person name="Mondo S."/>
            <person name="Nolan M."/>
            <person name="Ohm R."/>
            <person name="Pangilinan J."/>
            <person name="Park H.-J."/>
            <person name="Ramirez L."/>
            <person name="Alfaro M."/>
            <person name="Sun H."/>
            <person name="Tritt A."/>
            <person name="Yoshinaga Y."/>
            <person name="Zwiers L.-H."/>
            <person name="Turgeon B."/>
            <person name="Goodwin S."/>
            <person name="Spatafora J."/>
            <person name="Crous P."/>
            <person name="Grigoriev I."/>
        </authorList>
    </citation>
    <scope>NUCLEOTIDE SEQUENCE</scope>
    <source>
        <strain evidence="2">CBS 675.92</strain>
    </source>
</reference>
<dbReference type="PANTHER" id="PTHR44329">
    <property type="entry name" value="SERINE/THREONINE-PROTEIN KINASE TNNI3K-RELATED"/>
    <property type="match status" value="1"/>
</dbReference>
<dbReference type="InterPro" id="IPR000719">
    <property type="entry name" value="Prot_kinase_dom"/>
</dbReference>
<protein>
    <submittedName>
        <fullName evidence="2">Kinase-like protein</fullName>
    </submittedName>
</protein>
<accession>A0A6A5TI25</accession>
<keyword evidence="2" id="KW-0418">Kinase</keyword>
<organism evidence="2 3">
    <name type="scientific">Byssothecium circinans</name>
    <dbReference type="NCBI Taxonomy" id="147558"/>
    <lineage>
        <taxon>Eukaryota</taxon>
        <taxon>Fungi</taxon>
        <taxon>Dikarya</taxon>
        <taxon>Ascomycota</taxon>
        <taxon>Pezizomycotina</taxon>
        <taxon>Dothideomycetes</taxon>
        <taxon>Pleosporomycetidae</taxon>
        <taxon>Pleosporales</taxon>
        <taxon>Massarineae</taxon>
        <taxon>Massarinaceae</taxon>
        <taxon>Byssothecium</taxon>
    </lineage>
</organism>
<evidence type="ECO:0000313" key="2">
    <source>
        <dbReference type="EMBL" id="KAF1951804.1"/>
    </source>
</evidence>
<name>A0A6A5TI25_9PLEO</name>
<keyword evidence="3" id="KW-1185">Reference proteome</keyword>
<keyword evidence="2" id="KW-0808">Transferase</keyword>
<proteinExistence type="predicted"/>
<dbReference type="InterPro" id="IPR051681">
    <property type="entry name" value="Ser/Thr_Kinases-Pseudokinases"/>
</dbReference>
<dbReference type="Gene3D" id="1.10.510.10">
    <property type="entry name" value="Transferase(Phosphotransferase) domain 1"/>
    <property type="match status" value="1"/>
</dbReference>
<dbReference type="Pfam" id="PF00069">
    <property type="entry name" value="Pkinase"/>
    <property type="match status" value="1"/>
</dbReference>
<evidence type="ECO:0000313" key="3">
    <source>
        <dbReference type="Proteomes" id="UP000800035"/>
    </source>
</evidence>
<feature type="domain" description="Protein kinase" evidence="1">
    <location>
        <begin position="1"/>
        <end position="269"/>
    </location>
</feature>
<dbReference type="GO" id="GO:0004674">
    <property type="term" value="F:protein serine/threonine kinase activity"/>
    <property type="evidence" value="ECO:0007669"/>
    <property type="project" value="TreeGrafter"/>
</dbReference>
<dbReference type="SUPFAM" id="SSF56112">
    <property type="entry name" value="Protein kinase-like (PK-like)"/>
    <property type="match status" value="1"/>
</dbReference>
<dbReference type="CDD" id="cd00180">
    <property type="entry name" value="PKc"/>
    <property type="match status" value="1"/>
</dbReference>
<dbReference type="EMBL" id="ML977014">
    <property type="protein sequence ID" value="KAF1951804.1"/>
    <property type="molecule type" value="Genomic_DNA"/>
</dbReference>
<gene>
    <name evidence="2" type="ORF">CC80DRAFT_495697</name>
</gene>
<dbReference type="OrthoDB" id="1668230at2759"/>